<keyword evidence="4" id="KW-1185">Reference proteome</keyword>
<evidence type="ECO:0000256" key="1">
    <source>
        <dbReference type="ARBA" id="ARBA00023319"/>
    </source>
</evidence>
<dbReference type="PANTHER" id="PTHR10075:SF14">
    <property type="entry name" value="CELL ADHESION MOLECULE DSCAM2-RELATED"/>
    <property type="match status" value="1"/>
</dbReference>
<dbReference type="GeneID" id="106468065"/>
<dbReference type="InterPro" id="IPR003598">
    <property type="entry name" value="Ig_sub2"/>
</dbReference>
<dbReference type="InterPro" id="IPR007110">
    <property type="entry name" value="Ig-like_dom"/>
</dbReference>
<proteinExistence type="predicted"/>
<feature type="domain" description="Ig-like" evidence="3">
    <location>
        <begin position="58"/>
        <end position="155"/>
    </location>
</feature>
<feature type="chain" id="PRO_5047472742" evidence="2">
    <location>
        <begin position="21"/>
        <end position="270"/>
    </location>
</feature>
<sequence length="270" mass="30309">MYRRIISFITMLSLLSLVISRHVQPVQTRHHGSRVGPVSRREDSKAVINHHLRLTKTPASTISMLPYESKVLSCQAVGSPPPTIHWLKDGERLIQDTLASLQDDGNIDTLPLYGASQTRSKLFVDCITARDEGTYTCVAETPYSRASSDTMITVSEEELAVAEPLCLKNKLFGLPPRIYTWTRFRIELQGNDVQLFCRSSGLPKPRVTWSRSGKETPLKNGEKYIILDNGDLIIQNIIWEDMGIYTCNAQNAFGLDTALAFLYPAKPNKK</sequence>
<keyword evidence="2" id="KW-0732">Signal</keyword>
<feature type="domain" description="Ig-like" evidence="3">
    <location>
        <begin position="176"/>
        <end position="260"/>
    </location>
</feature>
<dbReference type="CDD" id="cd00096">
    <property type="entry name" value="Ig"/>
    <property type="match status" value="1"/>
</dbReference>
<dbReference type="SUPFAM" id="SSF48726">
    <property type="entry name" value="Immunoglobulin"/>
    <property type="match status" value="2"/>
</dbReference>
<name>A0ABM1BKP6_LIMPO</name>
<dbReference type="InterPro" id="IPR013783">
    <property type="entry name" value="Ig-like_fold"/>
</dbReference>
<accession>A0ABM1BKP6</accession>
<evidence type="ECO:0000259" key="3">
    <source>
        <dbReference type="PROSITE" id="PS50835"/>
    </source>
</evidence>
<dbReference type="Pfam" id="PF07679">
    <property type="entry name" value="I-set"/>
    <property type="match status" value="1"/>
</dbReference>
<protein>
    <submittedName>
        <fullName evidence="5">Zwei Ig domain protein zig-2-like</fullName>
    </submittedName>
</protein>
<evidence type="ECO:0000313" key="5">
    <source>
        <dbReference type="RefSeq" id="XP_013783918.1"/>
    </source>
</evidence>
<keyword evidence="1" id="KW-0393">Immunoglobulin domain</keyword>
<dbReference type="PROSITE" id="PS50835">
    <property type="entry name" value="IG_LIKE"/>
    <property type="match status" value="2"/>
</dbReference>
<dbReference type="PANTHER" id="PTHR10075">
    <property type="entry name" value="BASIGIN RELATED"/>
    <property type="match status" value="1"/>
</dbReference>
<dbReference type="Pfam" id="PF13927">
    <property type="entry name" value="Ig_3"/>
    <property type="match status" value="1"/>
</dbReference>
<evidence type="ECO:0000313" key="4">
    <source>
        <dbReference type="Proteomes" id="UP000694941"/>
    </source>
</evidence>
<dbReference type="Proteomes" id="UP000694941">
    <property type="component" value="Unplaced"/>
</dbReference>
<gene>
    <name evidence="5" type="primary">LOC106468065</name>
</gene>
<dbReference type="InterPro" id="IPR013098">
    <property type="entry name" value="Ig_I-set"/>
</dbReference>
<dbReference type="SMART" id="SM00408">
    <property type="entry name" value="IGc2"/>
    <property type="match status" value="2"/>
</dbReference>
<dbReference type="SMART" id="SM00409">
    <property type="entry name" value="IG"/>
    <property type="match status" value="2"/>
</dbReference>
<dbReference type="RefSeq" id="XP_013783918.1">
    <property type="nucleotide sequence ID" value="XM_013928464.2"/>
</dbReference>
<evidence type="ECO:0000256" key="2">
    <source>
        <dbReference type="SAM" id="SignalP"/>
    </source>
</evidence>
<dbReference type="InterPro" id="IPR036179">
    <property type="entry name" value="Ig-like_dom_sf"/>
</dbReference>
<dbReference type="InterPro" id="IPR003599">
    <property type="entry name" value="Ig_sub"/>
</dbReference>
<organism evidence="4 5">
    <name type="scientific">Limulus polyphemus</name>
    <name type="common">Atlantic horseshoe crab</name>
    <dbReference type="NCBI Taxonomy" id="6850"/>
    <lineage>
        <taxon>Eukaryota</taxon>
        <taxon>Metazoa</taxon>
        <taxon>Ecdysozoa</taxon>
        <taxon>Arthropoda</taxon>
        <taxon>Chelicerata</taxon>
        <taxon>Merostomata</taxon>
        <taxon>Xiphosura</taxon>
        <taxon>Limulidae</taxon>
        <taxon>Limulus</taxon>
    </lineage>
</organism>
<dbReference type="Gene3D" id="2.60.40.10">
    <property type="entry name" value="Immunoglobulins"/>
    <property type="match status" value="2"/>
</dbReference>
<feature type="signal peptide" evidence="2">
    <location>
        <begin position="1"/>
        <end position="20"/>
    </location>
</feature>
<reference evidence="5" key="1">
    <citation type="submission" date="2025-08" db="UniProtKB">
        <authorList>
            <consortium name="RefSeq"/>
        </authorList>
    </citation>
    <scope>IDENTIFICATION</scope>
    <source>
        <tissue evidence="5">Muscle</tissue>
    </source>
</reference>